<dbReference type="EMBL" id="JANBPG010000996">
    <property type="protein sequence ID" value="KAJ1892436.1"/>
    <property type="molecule type" value="Genomic_DNA"/>
</dbReference>
<proteinExistence type="predicted"/>
<comment type="caution">
    <text evidence="1">The sequence shown here is derived from an EMBL/GenBank/DDBJ whole genome shotgun (WGS) entry which is preliminary data.</text>
</comment>
<keyword evidence="2" id="KW-1185">Reference proteome</keyword>
<protein>
    <submittedName>
        <fullName evidence="1">Uncharacterized protein</fullName>
    </submittedName>
</protein>
<name>A0ACC1IDE8_9FUNG</name>
<organism evidence="1 2">
    <name type="scientific">Kickxella alabastrina</name>
    <dbReference type="NCBI Taxonomy" id="61397"/>
    <lineage>
        <taxon>Eukaryota</taxon>
        <taxon>Fungi</taxon>
        <taxon>Fungi incertae sedis</taxon>
        <taxon>Zoopagomycota</taxon>
        <taxon>Kickxellomycotina</taxon>
        <taxon>Kickxellomycetes</taxon>
        <taxon>Kickxellales</taxon>
        <taxon>Kickxellaceae</taxon>
        <taxon>Kickxella</taxon>
    </lineage>
</organism>
<evidence type="ECO:0000313" key="1">
    <source>
        <dbReference type="EMBL" id="KAJ1892436.1"/>
    </source>
</evidence>
<dbReference type="Proteomes" id="UP001150581">
    <property type="component" value="Unassembled WGS sequence"/>
</dbReference>
<sequence>MPQAALARHTDTWRTTAIDSLPRPRATLLIPDGGVLATRVHYETLNDAMFLLRVTLLSTVLCLVSVIMLSLATANVDIKLGIMAITSYPKLIFSSSVWSSTSVFSAIQVAWFMAYCAFSHIIRLHFNTTDPPRDWDDRNGAWSVVELDVRVSSKPAMPRSIMHPPGAASLAHHRHLAAHGTSSHSHVSLHAPDVADLEDSVSSVLPIGLSSRSEASTTLPLLKSASDQWKLCVQPTQHTGAAGIHADITLLTPDQDYLAWRARHKRKSY</sequence>
<accession>A0ACC1IDE8</accession>
<gene>
    <name evidence="1" type="ORF">LPJ66_006348</name>
</gene>
<evidence type="ECO:0000313" key="2">
    <source>
        <dbReference type="Proteomes" id="UP001150581"/>
    </source>
</evidence>
<reference evidence="1" key="1">
    <citation type="submission" date="2022-07" db="EMBL/GenBank/DDBJ databases">
        <title>Phylogenomic reconstructions and comparative analyses of Kickxellomycotina fungi.</title>
        <authorList>
            <person name="Reynolds N.K."/>
            <person name="Stajich J.E."/>
            <person name="Barry K."/>
            <person name="Grigoriev I.V."/>
            <person name="Crous P."/>
            <person name="Smith M.E."/>
        </authorList>
    </citation>
    <scope>NUCLEOTIDE SEQUENCE</scope>
    <source>
        <strain evidence="1">Benny 63K</strain>
    </source>
</reference>